<dbReference type="Pfam" id="PF01636">
    <property type="entry name" value="APH"/>
    <property type="match status" value="1"/>
</dbReference>
<dbReference type="EMBL" id="VIGV01000002">
    <property type="protein sequence ID" value="TWS25046.1"/>
    <property type="molecule type" value="Genomic_DNA"/>
</dbReference>
<evidence type="ECO:0000313" key="3">
    <source>
        <dbReference type="EMBL" id="TWS25046.1"/>
    </source>
</evidence>
<name>A0A5C5RPX3_9ACTN</name>
<gene>
    <name evidence="3" type="ORF">FK268_07410</name>
</gene>
<dbReference type="Gene3D" id="3.90.1200.10">
    <property type="match status" value="1"/>
</dbReference>
<dbReference type="AlphaFoldDB" id="A0A5C5RPX3"/>
<dbReference type="GO" id="GO:0016740">
    <property type="term" value="F:transferase activity"/>
    <property type="evidence" value="ECO:0007669"/>
    <property type="project" value="UniProtKB-KW"/>
</dbReference>
<proteinExistence type="predicted"/>
<feature type="region of interest" description="Disordered" evidence="1">
    <location>
        <begin position="1"/>
        <end position="22"/>
    </location>
</feature>
<evidence type="ECO:0000259" key="2">
    <source>
        <dbReference type="Pfam" id="PF01636"/>
    </source>
</evidence>
<feature type="domain" description="Aminoglycoside phosphotransferase" evidence="2">
    <location>
        <begin position="110"/>
        <end position="259"/>
    </location>
</feature>
<evidence type="ECO:0000256" key="1">
    <source>
        <dbReference type="SAM" id="MobiDB-lite"/>
    </source>
</evidence>
<reference evidence="3 4" key="1">
    <citation type="submission" date="2019-08" db="EMBL/GenBank/DDBJ databases">
        <title>Tsukamurella conjunctivitidis sp. nov., Tsukamurella assacharolytica sp. nov. and Tsukamurella sputae sp. nov. isolated from patients with conjunctivitis, bacteraemia (lymphoma) and respiratory infection (sputum) in Hong Kong.</title>
        <authorList>
            <person name="Fok K.M.N."/>
            <person name="Fong J.Y.H."/>
        </authorList>
    </citation>
    <scope>NUCLEOTIDE SEQUENCE [LARGE SCALE GENOMIC DNA]</scope>
    <source>
        <strain evidence="3 4">HKU70</strain>
    </source>
</reference>
<sequence length="324" mass="34708">MTTPTKEPTVTTSEPTTDGLAQWWPDTSCALPQPVMASPSWWGADSRRWSVPLPFPGADGSGACGECHVKVLEPHTTAYIDVAASFAVTVAAGEAGIGPRVHHADPATRTLITEDHTGGAHTANLDLFDAADRLDELVELRRAVHDLPPVGRPATVFDDIRTAAAAADRAGATLPADLPWILRLLSRAESAIVAAGFDQVPIHGDANVSNVLVVDDGGLLLVDYDCAADADPLQDIGSMLAELAPLESDAEGLFERAWGSLDRSAFARARAYGIADQVRWGLIGSYCDAVRPATEEYSKFADWQFLRARTQLRDPGFDDRLRSI</sequence>
<protein>
    <submittedName>
        <fullName evidence="3">Phosphotransferase</fullName>
    </submittedName>
</protein>
<keyword evidence="4" id="KW-1185">Reference proteome</keyword>
<feature type="compositionally biased region" description="Low complexity" evidence="1">
    <location>
        <begin position="1"/>
        <end position="17"/>
    </location>
</feature>
<dbReference type="SUPFAM" id="SSF56112">
    <property type="entry name" value="Protein kinase-like (PK-like)"/>
    <property type="match status" value="1"/>
</dbReference>
<keyword evidence="3" id="KW-0808">Transferase</keyword>
<evidence type="ECO:0000313" key="4">
    <source>
        <dbReference type="Proteomes" id="UP000319792"/>
    </source>
</evidence>
<dbReference type="InterPro" id="IPR011009">
    <property type="entry name" value="Kinase-like_dom_sf"/>
</dbReference>
<dbReference type="InterPro" id="IPR002575">
    <property type="entry name" value="Aminoglycoside_PTrfase"/>
</dbReference>
<comment type="caution">
    <text evidence="3">The sequence shown here is derived from an EMBL/GenBank/DDBJ whole genome shotgun (WGS) entry which is preliminary data.</text>
</comment>
<accession>A0A5C5RPX3</accession>
<dbReference type="Proteomes" id="UP000319792">
    <property type="component" value="Unassembled WGS sequence"/>
</dbReference>
<organism evidence="3 4">
    <name type="scientific">Tsukamurella sputi</name>
    <dbReference type="NCBI Taxonomy" id="2591848"/>
    <lineage>
        <taxon>Bacteria</taxon>
        <taxon>Bacillati</taxon>
        <taxon>Actinomycetota</taxon>
        <taxon>Actinomycetes</taxon>
        <taxon>Mycobacteriales</taxon>
        <taxon>Tsukamurellaceae</taxon>
        <taxon>Tsukamurella</taxon>
    </lineage>
</organism>